<comment type="caution">
    <text evidence="3">The sequence shown here is derived from an EMBL/GenBank/DDBJ whole genome shotgun (WGS) entry which is preliminary data.</text>
</comment>
<accession>A0A4R4WUR7</accession>
<dbReference type="EMBL" id="SMKP01000035">
    <property type="protein sequence ID" value="TDD21394.1"/>
    <property type="molecule type" value="Genomic_DNA"/>
</dbReference>
<dbReference type="AlphaFoldDB" id="A0A4R4WUR7"/>
<protein>
    <submittedName>
        <fullName evidence="3">LPXTG cell wall anchor domain-containing protein</fullName>
    </submittedName>
</protein>
<evidence type="ECO:0000256" key="1">
    <source>
        <dbReference type="SAM" id="MobiDB-lite"/>
    </source>
</evidence>
<evidence type="ECO:0000313" key="4">
    <source>
        <dbReference type="Proteomes" id="UP000294543"/>
    </source>
</evidence>
<reference evidence="3 4" key="1">
    <citation type="submission" date="2019-03" db="EMBL/GenBank/DDBJ databases">
        <title>Draft genome sequences of novel Actinobacteria.</title>
        <authorList>
            <person name="Sahin N."/>
            <person name="Ay H."/>
            <person name="Saygin H."/>
        </authorList>
    </citation>
    <scope>NUCLEOTIDE SEQUENCE [LARGE SCALE GENOMIC DNA]</scope>
    <source>
        <strain evidence="3 4">KC712</strain>
    </source>
</reference>
<gene>
    <name evidence="3" type="ORF">E1294_14795</name>
</gene>
<sequence length="96" mass="10660">HDDGPAPAAKPRKERDTDRAEPRHEPRDAAPGERAGRHEPRSAAHDRAPRAERLDQRPLPMTGVSIWMLVLGTAVLLAIGLLVRYFSRRDRASGIP</sequence>
<dbReference type="Proteomes" id="UP000294543">
    <property type="component" value="Unassembled WGS sequence"/>
</dbReference>
<feature type="compositionally biased region" description="Basic and acidic residues" evidence="1">
    <location>
        <begin position="11"/>
        <end position="56"/>
    </location>
</feature>
<name>A0A4R4WUR7_9ACTN</name>
<feature type="transmembrane region" description="Helical" evidence="2">
    <location>
        <begin position="64"/>
        <end position="86"/>
    </location>
</feature>
<feature type="non-terminal residue" evidence="3">
    <location>
        <position position="1"/>
    </location>
</feature>
<feature type="region of interest" description="Disordered" evidence="1">
    <location>
        <begin position="1"/>
        <end position="58"/>
    </location>
</feature>
<evidence type="ECO:0000256" key="2">
    <source>
        <dbReference type="SAM" id="Phobius"/>
    </source>
</evidence>
<keyword evidence="2" id="KW-0812">Transmembrane</keyword>
<keyword evidence="2" id="KW-0472">Membrane</keyword>
<dbReference type="RefSeq" id="WP_132508837.1">
    <property type="nucleotide sequence ID" value="NZ_SMKP01000035.1"/>
</dbReference>
<proteinExistence type="predicted"/>
<keyword evidence="4" id="KW-1185">Reference proteome</keyword>
<organism evidence="3 4">
    <name type="scientific">Nonomuraea diastatica</name>
    <dbReference type="NCBI Taxonomy" id="1848329"/>
    <lineage>
        <taxon>Bacteria</taxon>
        <taxon>Bacillati</taxon>
        <taxon>Actinomycetota</taxon>
        <taxon>Actinomycetes</taxon>
        <taxon>Streptosporangiales</taxon>
        <taxon>Streptosporangiaceae</taxon>
        <taxon>Nonomuraea</taxon>
    </lineage>
</organism>
<dbReference type="NCBIfam" id="TIGR01167">
    <property type="entry name" value="LPXTG_anchor"/>
    <property type="match status" value="1"/>
</dbReference>
<keyword evidence="2" id="KW-1133">Transmembrane helix</keyword>
<evidence type="ECO:0000313" key="3">
    <source>
        <dbReference type="EMBL" id="TDD21394.1"/>
    </source>
</evidence>